<dbReference type="InterPro" id="IPR004358">
    <property type="entry name" value="Sig_transdc_His_kin-like_C"/>
</dbReference>
<feature type="domain" description="Response regulatory" evidence="11">
    <location>
        <begin position="746"/>
        <end position="863"/>
    </location>
</feature>
<feature type="domain" description="PAC" evidence="13">
    <location>
        <begin position="77"/>
        <end position="129"/>
    </location>
</feature>
<dbReference type="EC" id="2.7.13.3" evidence="2"/>
<dbReference type="NCBIfam" id="TIGR00229">
    <property type="entry name" value="sensory_box"/>
    <property type="match status" value="3"/>
</dbReference>
<accession>A0A512N2X1</accession>
<dbReference type="SUPFAM" id="SSF55874">
    <property type="entry name" value="ATPase domain of HSP90 chaperone/DNA topoisomerase II/histidine kinase"/>
    <property type="match status" value="1"/>
</dbReference>
<reference evidence="14 15" key="1">
    <citation type="submission" date="2019-07" db="EMBL/GenBank/DDBJ databases">
        <title>Whole genome shotgun sequence of Reyranella soli NBRC 108950.</title>
        <authorList>
            <person name="Hosoyama A."/>
            <person name="Uohara A."/>
            <person name="Ohji S."/>
            <person name="Ichikawa N."/>
        </authorList>
    </citation>
    <scope>NUCLEOTIDE SEQUENCE [LARGE SCALE GENOMIC DNA]</scope>
    <source>
        <strain evidence="14 15">NBRC 108950</strain>
    </source>
</reference>
<evidence type="ECO:0000256" key="4">
    <source>
        <dbReference type="ARBA" id="ARBA00022679"/>
    </source>
</evidence>
<dbReference type="Proteomes" id="UP000321058">
    <property type="component" value="Unassembled WGS sequence"/>
</dbReference>
<dbReference type="Pfam" id="PF12860">
    <property type="entry name" value="PAS_7"/>
    <property type="match status" value="1"/>
</dbReference>
<dbReference type="Pfam" id="PF02518">
    <property type="entry name" value="HATPase_c"/>
    <property type="match status" value="1"/>
</dbReference>
<dbReference type="AlphaFoldDB" id="A0A512N2X1"/>
<evidence type="ECO:0000256" key="8">
    <source>
        <dbReference type="ARBA" id="ARBA00023012"/>
    </source>
</evidence>
<keyword evidence="3 9" id="KW-0597">Phosphoprotein</keyword>
<feature type="domain" description="PAS" evidence="12">
    <location>
        <begin position="372"/>
        <end position="442"/>
    </location>
</feature>
<dbReference type="SMART" id="SM00388">
    <property type="entry name" value="HisKA"/>
    <property type="match status" value="1"/>
</dbReference>
<dbReference type="InterPro" id="IPR005467">
    <property type="entry name" value="His_kinase_dom"/>
</dbReference>
<dbReference type="Gene3D" id="3.40.50.2300">
    <property type="match status" value="1"/>
</dbReference>
<feature type="modified residue" description="4-aspartylphosphate" evidence="9">
    <location>
        <position position="797"/>
    </location>
</feature>
<evidence type="ECO:0000259" key="10">
    <source>
        <dbReference type="PROSITE" id="PS50109"/>
    </source>
</evidence>
<feature type="domain" description="Histidine kinase" evidence="10">
    <location>
        <begin position="506"/>
        <end position="727"/>
    </location>
</feature>
<organism evidence="14 15">
    <name type="scientific">Reyranella soli</name>
    <dbReference type="NCBI Taxonomy" id="1230389"/>
    <lineage>
        <taxon>Bacteria</taxon>
        <taxon>Pseudomonadati</taxon>
        <taxon>Pseudomonadota</taxon>
        <taxon>Alphaproteobacteria</taxon>
        <taxon>Hyphomicrobiales</taxon>
        <taxon>Reyranellaceae</taxon>
        <taxon>Reyranella</taxon>
    </lineage>
</organism>
<evidence type="ECO:0000256" key="5">
    <source>
        <dbReference type="ARBA" id="ARBA00022741"/>
    </source>
</evidence>
<dbReference type="PANTHER" id="PTHR43065">
    <property type="entry name" value="SENSOR HISTIDINE KINASE"/>
    <property type="match status" value="1"/>
</dbReference>
<dbReference type="SUPFAM" id="SSF55785">
    <property type="entry name" value="PYP-like sensor domain (PAS domain)"/>
    <property type="match status" value="4"/>
</dbReference>
<evidence type="ECO:0000256" key="7">
    <source>
        <dbReference type="ARBA" id="ARBA00022840"/>
    </source>
</evidence>
<dbReference type="Pfam" id="PF00072">
    <property type="entry name" value="Response_reg"/>
    <property type="match status" value="1"/>
</dbReference>
<protein>
    <recommendedName>
        <fullName evidence="2">histidine kinase</fullName>
        <ecNumber evidence="2">2.7.13.3</ecNumber>
    </recommendedName>
</protein>
<evidence type="ECO:0000313" key="15">
    <source>
        <dbReference type="Proteomes" id="UP000321058"/>
    </source>
</evidence>
<evidence type="ECO:0000259" key="13">
    <source>
        <dbReference type="PROSITE" id="PS50113"/>
    </source>
</evidence>
<dbReference type="PROSITE" id="PS50110">
    <property type="entry name" value="RESPONSE_REGULATORY"/>
    <property type="match status" value="1"/>
</dbReference>
<dbReference type="SUPFAM" id="SSF47384">
    <property type="entry name" value="Homodimeric domain of signal transducing histidine kinase"/>
    <property type="match status" value="1"/>
</dbReference>
<sequence length="866" mass="96658">MTADRFSLLAGIASDWWWEMGPDLRFTFVSDRLQELLGLPVSALIGKRRNEVPRTDYDNAAAWQAHLDDLANRRPFRNFETTVVDASGASRPVMISGTPKFAGDGTFEGYIGVGNDLTELRRHEPEASRTAANLESILENIEQGVVLFDAEHRIVSYNRRLAEWLQIDGDVRGMSYEEAVRGLAQRGEYGMADPEAAVALRLELARAGKRIVIERKRADGRTVSVSYNPLAGGGGVMTYSDVTEVRDREARLEESEARFRYLFRHSPLPMWVYDIDNRDILEVNDAAVATYGYSREEFLGLNLYDLRPQDEVDRLRQYLHGATASQLFAGEWRHRHKDGKVVEVEVYLHDIEFDGRAARLALLNDVTDRKRLERESQRIFETSEDLMLVSDSYGRFLQVSPSCERVLGYRPDEIVGRGAQDFLVAEDLEPNREEMRLARRGEAVRRFRARFHHKDGRIVPLAWVSTWSSSDRRHYFIGRDMTEYDATAASLRQAVKMDAIGQLTGGVAHDFNNILMVIMANLDALDEEADLDRATRNRIRRIGNATQRARDLTRQLLAFSRRQALQPVATDINELVHGTVGLLRRTLGEMIEVETVLGGGLWNADIDRAQLEASLVNLAINARDAMPDGGRLRVSTGNLSMPAGAERDGISAGDFVVVSVSDTGKGMAPNVLEKVFEPFFTTKEMGKGTGLGLSMVYGFLQQSKGHVRIESEVGRGTTVRLYLPRSSEAASTTVSPAANMERGTERILVVEDDSRVRTGVLEQLESLGYEVTGTADAVAGLAAFEAAQQPFDLLLTDVIVPGPLNGKALADEVSRRWPATRLVFMSGYSENILSTHGRLDPGVLLLNKPFRKHELAKMVRMALDTP</sequence>
<dbReference type="RefSeq" id="WP_147145861.1">
    <property type="nucleotide sequence ID" value="NZ_BKAJ01000007.1"/>
</dbReference>
<dbReference type="PROSITE" id="PS50112">
    <property type="entry name" value="PAS"/>
    <property type="match status" value="2"/>
</dbReference>
<dbReference type="OrthoDB" id="8477115at2"/>
<dbReference type="InterPro" id="IPR000700">
    <property type="entry name" value="PAS-assoc_C"/>
</dbReference>
<dbReference type="PROSITE" id="PS50113">
    <property type="entry name" value="PAC"/>
    <property type="match status" value="1"/>
</dbReference>
<dbReference type="InterPro" id="IPR001610">
    <property type="entry name" value="PAC"/>
</dbReference>
<dbReference type="SMART" id="SM00091">
    <property type="entry name" value="PAS"/>
    <property type="match status" value="4"/>
</dbReference>
<dbReference type="InterPro" id="IPR035965">
    <property type="entry name" value="PAS-like_dom_sf"/>
</dbReference>
<evidence type="ECO:0000259" key="11">
    <source>
        <dbReference type="PROSITE" id="PS50110"/>
    </source>
</evidence>
<dbReference type="PROSITE" id="PS50109">
    <property type="entry name" value="HIS_KIN"/>
    <property type="match status" value="1"/>
</dbReference>
<comment type="catalytic activity">
    <reaction evidence="1">
        <text>ATP + protein L-histidine = ADP + protein N-phospho-L-histidine.</text>
        <dbReference type="EC" id="2.7.13.3"/>
    </reaction>
</comment>
<dbReference type="SMART" id="SM00448">
    <property type="entry name" value="REC"/>
    <property type="match status" value="1"/>
</dbReference>
<keyword evidence="15" id="KW-1185">Reference proteome</keyword>
<dbReference type="InterPro" id="IPR013656">
    <property type="entry name" value="PAS_4"/>
</dbReference>
<dbReference type="InterPro" id="IPR001789">
    <property type="entry name" value="Sig_transdc_resp-reg_receiver"/>
</dbReference>
<dbReference type="CDD" id="cd00130">
    <property type="entry name" value="PAS"/>
    <property type="match status" value="3"/>
</dbReference>
<evidence type="ECO:0000256" key="2">
    <source>
        <dbReference type="ARBA" id="ARBA00012438"/>
    </source>
</evidence>
<evidence type="ECO:0000256" key="9">
    <source>
        <dbReference type="PROSITE-ProRule" id="PRU00169"/>
    </source>
</evidence>
<evidence type="ECO:0000256" key="1">
    <source>
        <dbReference type="ARBA" id="ARBA00000085"/>
    </source>
</evidence>
<evidence type="ECO:0000259" key="12">
    <source>
        <dbReference type="PROSITE" id="PS50112"/>
    </source>
</evidence>
<dbReference type="GO" id="GO:0005524">
    <property type="term" value="F:ATP binding"/>
    <property type="evidence" value="ECO:0007669"/>
    <property type="project" value="UniProtKB-KW"/>
</dbReference>
<keyword evidence="7" id="KW-0067">ATP-binding</keyword>
<keyword evidence="8" id="KW-0902">Two-component regulatory system</keyword>
<dbReference type="Pfam" id="PF00989">
    <property type="entry name" value="PAS"/>
    <property type="match status" value="1"/>
</dbReference>
<evidence type="ECO:0000256" key="3">
    <source>
        <dbReference type="ARBA" id="ARBA00022553"/>
    </source>
</evidence>
<dbReference type="SMART" id="SM00387">
    <property type="entry name" value="HATPase_c"/>
    <property type="match status" value="1"/>
</dbReference>
<dbReference type="InterPro" id="IPR036890">
    <property type="entry name" value="HATPase_C_sf"/>
</dbReference>
<evidence type="ECO:0000256" key="6">
    <source>
        <dbReference type="ARBA" id="ARBA00022777"/>
    </source>
</evidence>
<feature type="domain" description="PAS" evidence="12">
    <location>
        <begin position="255"/>
        <end position="326"/>
    </location>
</feature>
<dbReference type="Pfam" id="PF08447">
    <property type="entry name" value="PAS_3"/>
    <property type="match status" value="1"/>
</dbReference>
<dbReference type="PANTHER" id="PTHR43065:SF49">
    <property type="entry name" value="HISTIDINE KINASE"/>
    <property type="match status" value="1"/>
</dbReference>
<keyword evidence="6" id="KW-0418">Kinase</keyword>
<dbReference type="SMART" id="SM00086">
    <property type="entry name" value="PAC"/>
    <property type="match status" value="3"/>
</dbReference>
<dbReference type="GO" id="GO:0006355">
    <property type="term" value="P:regulation of DNA-templated transcription"/>
    <property type="evidence" value="ECO:0007669"/>
    <property type="project" value="InterPro"/>
</dbReference>
<gene>
    <name evidence="14" type="ORF">RSO01_05010</name>
</gene>
<dbReference type="PRINTS" id="PR00344">
    <property type="entry name" value="BCTRLSENSOR"/>
</dbReference>
<dbReference type="Gene3D" id="3.30.565.10">
    <property type="entry name" value="Histidine kinase-like ATPase, C-terminal domain"/>
    <property type="match status" value="1"/>
</dbReference>
<dbReference type="Gene3D" id="3.30.450.20">
    <property type="entry name" value="PAS domain"/>
    <property type="match status" value="4"/>
</dbReference>
<dbReference type="SUPFAM" id="SSF52172">
    <property type="entry name" value="CheY-like"/>
    <property type="match status" value="1"/>
</dbReference>
<dbReference type="InterPro" id="IPR000014">
    <property type="entry name" value="PAS"/>
</dbReference>
<comment type="caution">
    <text evidence="14">The sequence shown here is derived from an EMBL/GenBank/DDBJ whole genome shotgun (WGS) entry which is preliminary data.</text>
</comment>
<dbReference type="CDD" id="cd00082">
    <property type="entry name" value="HisKA"/>
    <property type="match status" value="1"/>
</dbReference>
<dbReference type="InterPro" id="IPR013655">
    <property type="entry name" value="PAS_fold_3"/>
</dbReference>
<keyword evidence="5" id="KW-0547">Nucleotide-binding</keyword>
<name>A0A512N2X1_9HYPH</name>
<dbReference type="Gene3D" id="1.10.287.130">
    <property type="match status" value="1"/>
</dbReference>
<dbReference type="InterPro" id="IPR003661">
    <property type="entry name" value="HisK_dim/P_dom"/>
</dbReference>
<dbReference type="Pfam" id="PF00512">
    <property type="entry name" value="HisKA"/>
    <property type="match status" value="1"/>
</dbReference>
<dbReference type="InterPro" id="IPR036097">
    <property type="entry name" value="HisK_dim/P_sf"/>
</dbReference>
<dbReference type="GO" id="GO:0000155">
    <property type="term" value="F:phosphorelay sensor kinase activity"/>
    <property type="evidence" value="ECO:0007669"/>
    <property type="project" value="InterPro"/>
</dbReference>
<evidence type="ECO:0000313" key="14">
    <source>
        <dbReference type="EMBL" id="GEP53335.1"/>
    </source>
</evidence>
<dbReference type="EMBL" id="BKAJ01000007">
    <property type="protein sequence ID" value="GEP53335.1"/>
    <property type="molecule type" value="Genomic_DNA"/>
</dbReference>
<dbReference type="InterPro" id="IPR013767">
    <property type="entry name" value="PAS_fold"/>
</dbReference>
<dbReference type="Pfam" id="PF08448">
    <property type="entry name" value="PAS_4"/>
    <property type="match status" value="1"/>
</dbReference>
<dbReference type="InterPro" id="IPR011006">
    <property type="entry name" value="CheY-like_superfamily"/>
</dbReference>
<proteinExistence type="predicted"/>
<keyword evidence="4" id="KW-0808">Transferase</keyword>
<dbReference type="InterPro" id="IPR003594">
    <property type="entry name" value="HATPase_dom"/>
</dbReference>